<organism evidence="1">
    <name type="scientific">marine sediment metagenome</name>
    <dbReference type="NCBI Taxonomy" id="412755"/>
    <lineage>
        <taxon>unclassified sequences</taxon>
        <taxon>metagenomes</taxon>
        <taxon>ecological metagenomes</taxon>
    </lineage>
</organism>
<gene>
    <name evidence="1" type="ORF">LCGC14_2689480</name>
</gene>
<accession>A0A0F9BTK5</accession>
<reference evidence="1" key="1">
    <citation type="journal article" date="2015" name="Nature">
        <title>Complex archaea that bridge the gap between prokaryotes and eukaryotes.</title>
        <authorList>
            <person name="Spang A."/>
            <person name="Saw J.H."/>
            <person name="Jorgensen S.L."/>
            <person name="Zaremba-Niedzwiedzka K."/>
            <person name="Martijn J."/>
            <person name="Lind A.E."/>
            <person name="van Eijk R."/>
            <person name="Schleper C."/>
            <person name="Guy L."/>
            <person name="Ettema T.J."/>
        </authorList>
    </citation>
    <scope>NUCLEOTIDE SEQUENCE</scope>
</reference>
<sequence length="72" mass="7842">MTNQVAAPCCGSCEKAGYNSGVLFCGVSHTSRKPWDVCPQAKHRQDYSPRNPIPIIDIPGVKELKEALLTIT</sequence>
<name>A0A0F9BTK5_9ZZZZ</name>
<dbReference type="EMBL" id="LAZR01047629">
    <property type="protein sequence ID" value="KKK93774.1"/>
    <property type="molecule type" value="Genomic_DNA"/>
</dbReference>
<proteinExistence type="predicted"/>
<evidence type="ECO:0000313" key="1">
    <source>
        <dbReference type="EMBL" id="KKK93774.1"/>
    </source>
</evidence>
<dbReference type="AlphaFoldDB" id="A0A0F9BTK5"/>
<comment type="caution">
    <text evidence="1">The sequence shown here is derived from an EMBL/GenBank/DDBJ whole genome shotgun (WGS) entry which is preliminary data.</text>
</comment>
<protein>
    <submittedName>
        <fullName evidence="1">Uncharacterized protein</fullName>
    </submittedName>
</protein>
<feature type="non-terminal residue" evidence="1">
    <location>
        <position position="72"/>
    </location>
</feature>